<accession>A0A6J5MXB7</accession>
<reference evidence="1" key="1">
    <citation type="submission" date="2020-04" db="EMBL/GenBank/DDBJ databases">
        <authorList>
            <person name="Chiriac C."/>
            <person name="Salcher M."/>
            <person name="Ghai R."/>
            <person name="Kavagutti S V."/>
        </authorList>
    </citation>
    <scope>NUCLEOTIDE SEQUENCE</scope>
</reference>
<name>A0A6J5MXB7_9CAUD</name>
<evidence type="ECO:0000313" key="1">
    <source>
        <dbReference type="EMBL" id="CAB4149613.1"/>
    </source>
</evidence>
<proteinExistence type="predicted"/>
<organism evidence="1">
    <name type="scientific">uncultured Caudovirales phage</name>
    <dbReference type="NCBI Taxonomy" id="2100421"/>
    <lineage>
        <taxon>Viruses</taxon>
        <taxon>Duplodnaviria</taxon>
        <taxon>Heunggongvirae</taxon>
        <taxon>Uroviricota</taxon>
        <taxon>Caudoviricetes</taxon>
        <taxon>Peduoviridae</taxon>
        <taxon>Maltschvirus</taxon>
        <taxon>Maltschvirus maltsch</taxon>
    </lineage>
</organism>
<protein>
    <submittedName>
        <fullName evidence="1">Uncharacterized protein</fullName>
    </submittedName>
</protein>
<gene>
    <name evidence="1" type="ORF">UFOVP545_12</name>
</gene>
<dbReference type="EMBL" id="LR796521">
    <property type="protein sequence ID" value="CAB4149613.1"/>
    <property type="molecule type" value="Genomic_DNA"/>
</dbReference>
<sequence length="57" mass="6645">MSLRIEITENLEVLIFNNDEEQPFIYQPYYPDQTPFKDEAEAQAWADEMIASFTANG</sequence>